<accession>A0ABX1QHN6</accession>
<sequence>MAAHQQRNAGAGRVPVGRVAATVDEPRVTIARTASLTLVAMLAFAANSVLCRLALQHTAIDPTSFTVIRLVSGAVMLAVLLQWRRLVPGRAGNWGSALALFAYAAGFSFAYVSLPTGVGALLLFAAVQTTMILTGLARGERLGAQQSAGLLLAFGGLIYLLLPGLSAPPLVRALLMIGAGVAWGVYSLRGRGIRDALAATGGNFLRTVPMAIGLGILGIGDVSVDMTGVLYAVLSGALASGAGYAVWYAALRGLTATRAATVQLSVPVIAALGGVVLLGEAVTLRLTLSSVAILGGVALVLLKRR</sequence>
<keyword evidence="2 5" id="KW-0812">Transmembrane</keyword>
<feature type="transmembrane region" description="Helical" evidence="5">
    <location>
        <begin position="95"/>
        <end position="112"/>
    </location>
</feature>
<name>A0ABX1QHN6_9RHOO</name>
<dbReference type="RefSeq" id="WP_169262116.1">
    <property type="nucleotide sequence ID" value="NZ_WTVQ01000046.1"/>
</dbReference>
<evidence type="ECO:0000313" key="8">
    <source>
        <dbReference type="Proteomes" id="UP000648984"/>
    </source>
</evidence>
<keyword evidence="3 5" id="KW-1133">Transmembrane helix</keyword>
<dbReference type="PANTHER" id="PTHR32322:SF9">
    <property type="entry name" value="AMINO-ACID METABOLITE EFFLUX PUMP-RELATED"/>
    <property type="match status" value="1"/>
</dbReference>
<gene>
    <name evidence="7" type="ORF">GPA25_19700</name>
</gene>
<organism evidence="7 8">
    <name type="scientific">Aromatoleum diolicum</name>
    <dbReference type="NCBI Taxonomy" id="75796"/>
    <lineage>
        <taxon>Bacteria</taxon>
        <taxon>Pseudomonadati</taxon>
        <taxon>Pseudomonadota</taxon>
        <taxon>Betaproteobacteria</taxon>
        <taxon>Rhodocyclales</taxon>
        <taxon>Rhodocyclaceae</taxon>
        <taxon>Aromatoleum</taxon>
    </lineage>
</organism>
<dbReference type="Proteomes" id="UP000648984">
    <property type="component" value="Unassembled WGS sequence"/>
</dbReference>
<feature type="transmembrane region" description="Helical" evidence="5">
    <location>
        <begin position="284"/>
        <end position="302"/>
    </location>
</feature>
<feature type="transmembrane region" description="Helical" evidence="5">
    <location>
        <begin position="36"/>
        <end position="55"/>
    </location>
</feature>
<reference evidence="7 8" key="1">
    <citation type="submission" date="2019-12" db="EMBL/GenBank/DDBJ databases">
        <title>Comparative genomics gives insights into the taxonomy of the Azoarcus-Aromatoleum group and reveals separate origins of nif in the plant-associated Azoarcus and non-plant-associated Aromatoleum sub-groups.</title>
        <authorList>
            <person name="Lafos M."/>
            <person name="Maluk M."/>
            <person name="Batista M."/>
            <person name="Junghare M."/>
            <person name="Carmona M."/>
            <person name="Faoro H."/>
            <person name="Cruz L.M."/>
            <person name="Battistoni F."/>
            <person name="De Souza E."/>
            <person name="Pedrosa F."/>
            <person name="Chen W.-M."/>
            <person name="Poole P.S."/>
            <person name="Dixon R.A."/>
            <person name="James E.K."/>
        </authorList>
    </citation>
    <scope>NUCLEOTIDE SEQUENCE [LARGE SCALE GENOMIC DNA]</scope>
    <source>
        <strain evidence="7 8">22Lin</strain>
    </source>
</reference>
<comment type="subcellular location">
    <subcellularLocation>
        <location evidence="1">Membrane</location>
        <topology evidence="1">Multi-pass membrane protein</topology>
    </subcellularLocation>
</comment>
<evidence type="ECO:0000256" key="3">
    <source>
        <dbReference type="ARBA" id="ARBA00022989"/>
    </source>
</evidence>
<dbReference type="InterPro" id="IPR037185">
    <property type="entry name" value="EmrE-like"/>
</dbReference>
<feature type="domain" description="EamA" evidence="6">
    <location>
        <begin position="35"/>
        <end position="161"/>
    </location>
</feature>
<evidence type="ECO:0000256" key="2">
    <source>
        <dbReference type="ARBA" id="ARBA00022692"/>
    </source>
</evidence>
<feature type="domain" description="EamA" evidence="6">
    <location>
        <begin position="173"/>
        <end position="301"/>
    </location>
</feature>
<keyword evidence="4 5" id="KW-0472">Membrane</keyword>
<dbReference type="SUPFAM" id="SSF103481">
    <property type="entry name" value="Multidrug resistance efflux transporter EmrE"/>
    <property type="match status" value="2"/>
</dbReference>
<feature type="transmembrane region" description="Helical" evidence="5">
    <location>
        <begin position="67"/>
        <end position="83"/>
    </location>
</feature>
<dbReference type="PANTHER" id="PTHR32322">
    <property type="entry name" value="INNER MEMBRANE TRANSPORTER"/>
    <property type="match status" value="1"/>
</dbReference>
<protein>
    <submittedName>
        <fullName evidence="7">EamA family transporter</fullName>
    </submittedName>
</protein>
<evidence type="ECO:0000256" key="4">
    <source>
        <dbReference type="ARBA" id="ARBA00023136"/>
    </source>
</evidence>
<feature type="transmembrane region" description="Helical" evidence="5">
    <location>
        <begin position="229"/>
        <end position="247"/>
    </location>
</feature>
<feature type="transmembrane region" description="Helical" evidence="5">
    <location>
        <begin position="171"/>
        <end position="189"/>
    </location>
</feature>
<proteinExistence type="predicted"/>
<feature type="transmembrane region" description="Helical" evidence="5">
    <location>
        <begin position="148"/>
        <end position="165"/>
    </location>
</feature>
<feature type="transmembrane region" description="Helical" evidence="5">
    <location>
        <begin position="196"/>
        <end position="217"/>
    </location>
</feature>
<dbReference type="InterPro" id="IPR000620">
    <property type="entry name" value="EamA_dom"/>
</dbReference>
<keyword evidence="8" id="KW-1185">Reference proteome</keyword>
<evidence type="ECO:0000313" key="7">
    <source>
        <dbReference type="EMBL" id="NMG76981.1"/>
    </source>
</evidence>
<comment type="caution">
    <text evidence="7">The sequence shown here is derived from an EMBL/GenBank/DDBJ whole genome shotgun (WGS) entry which is preliminary data.</text>
</comment>
<feature type="transmembrane region" description="Helical" evidence="5">
    <location>
        <begin position="118"/>
        <end position="136"/>
    </location>
</feature>
<evidence type="ECO:0000259" key="6">
    <source>
        <dbReference type="Pfam" id="PF00892"/>
    </source>
</evidence>
<dbReference type="Pfam" id="PF00892">
    <property type="entry name" value="EamA"/>
    <property type="match status" value="2"/>
</dbReference>
<feature type="transmembrane region" description="Helical" evidence="5">
    <location>
        <begin position="259"/>
        <end position="278"/>
    </location>
</feature>
<dbReference type="InterPro" id="IPR050638">
    <property type="entry name" value="AA-Vitamin_Transporters"/>
</dbReference>
<evidence type="ECO:0000256" key="5">
    <source>
        <dbReference type="SAM" id="Phobius"/>
    </source>
</evidence>
<evidence type="ECO:0000256" key="1">
    <source>
        <dbReference type="ARBA" id="ARBA00004141"/>
    </source>
</evidence>
<dbReference type="EMBL" id="WTVQ01000046">
    <property type="protein sequence ID" value="NMG76981.1"/>
    <property type="molecule type" value="Genomic_DNA"/>
</dbReference>